<evidence type="ECO:0000256" key="7">
    <source>
        <dbReference type="SAM" id="Phobius"/>
    </source>
</evidence>
<comment type="similarity">
    <text evidence="2">Belongs to the bacterial sugar transferase family.</text>
</comment>
<dbReference type="RefSeq" id="WP_220481363.1">
    <property type="nucleotide sequence ID" value="NZ_JACGXA010000001.1"/>
</dbReference>
<keyword evidence="3 9" id="KW-0808">Transferase</keyword>
<evidence type="ECO:0000256" key="2">
    <source>
        <dbReference type="ARBA" id="ARBA00006464"/>
    </source>
</evidence>
<keyword evidence="6 7" id="KW-0472">Membrane</keyword>
<keyword evidence="10" id="KW-1185">Reference proteome</keyword>
<proteinExistence type="inferred from homology"/>
<name>A0A7W3J1M4_9ACTN</name>
<feature type="transmembrane region" description="Helical" evidence="7">
    <location>
        <begin position="48"/>
        <end position="67"/>
    </location>
</feature>
<dbReference type="GO" id="GO:0016780">
    <property type="term" value="F:phosphotransferase activity, for other substituted phosphate groups"/>
    <property type="evidence" value="ECO:0007669"/>
    <property type="project" value="TreeGrafter"/>
</dbReference>
<dbReference type="Pfam" id="PF02397">
    <property type="entry name" value="Bac_transf"/>
    <property type="match status" value="1"/>
</dbReference>
<organism evidence="9 10">
    <name type="scientific">Nocardioides ginsengisegetis</name>
    <dbReference type="NCBI Taxonomy" id="661491"/>
    <lineage>
        <taxon>Bacteria</taxon>
        <taxon>Bacillati</taxon>
        <taxon>Actinomycetota</taxon>
        <taxon>Actinomycetes</taxon>
        <taxon>Propionibacteriales</taxon>
        <taxon>Nocardioidaceae</taxon>
        <taxon>Nocardioides</taxon>
    </lineage>
</organism>
<comment type="caution">
    <text evidence="9">The sequence shown here is derived from an EMBL/GenBank/DDBJ whole genome shotgun (WGS) entry which is preliminary data.</text>
</comment>
<reference evidence="9 10" key="1">
    <citation type="submission" date="2020-07" db="EMBL/GenBank/DDBJ databases">
        <title>Sequencing the genomes of 1000 actinobacteria strains.</title>
        <authorList>
            <person name="Klenk H.-P."/>
        </authorList>
    </citation>
    <scope>NUCLEOTIDE SEQUENCE [LARGE SCALE GENOMIC DNA]</scope>
    <source>
        <strain evidence="9 10">DSM 21349</strain>
    </source>
</reference>
<evidence type="ECO:0000256" key="3">
    <source>
        <dbReference type="ARBA" id="ARBA00022679"/>
    </source>
</evidence>
<dbReference type="InterPro" id="IPR017475">
    <property type="entry name" value="EPS_sugar_tfrase"/>
</dbReference>
<feature type="domain" description="Bacterial sugar transferase" evidence="8">
    <location>
        <begin position="288"/>
        <end position="475"/>
    </location>
</feature>
<keyword evidence="4 7" id="KW-0812">Transmembrane</keyword>
<feature type="transmembrane region" description="Helical" evidence="7">
    <location>
        <begin position="294"/>
        <end position="314"/>
    </location>
</feature>
<evidence type="ECO:0000256" key="1">
    <source>
        <dbReference type="ARBA" id="ARBA00004141"/>
    </source>
</evidence>
<gene>
    <name evidence="9" type="ORF">FB382_002944</name>
</gene>
<dbReference type="NCBIfam" id="TIGR03025">
    <property type="entry name" value="EPS_sugtrans"/>
    <property type="match status" value="1"/>
</dbReference>
<feature type="transmembrane region" description="Helical" evidence="7">
    <location>
        <begin position="139"/>
        <end position="156"/>
    </location>
</feature>
<sequence>MTATVPLGPEAATSRHALRRLVRPLSIRGTRQLPAAGAASTRPLRTRWALVPGDALAALVVSAVTLSTGPTLLTATTDAWLLLAAVTVTWLALLGATGAFEARRTTSATGDLRRIARAGVGLAAATPVIVTTSGQPLEPWRVLVAAASVSALAVGLRRAGTALRPPDPVRVVVSGPRPAVDLLLRELATDRRPAFEVVGIHEPATGRELPTTAQRLGAEAVIVLPTERDDPAALRRLGWQLERAGTQVLIATGLLDVASHRTRLEYAGALPLLRVRHPDATGVRRRAKAVADRVAAAVALVVLAPLLLAISVAVRVESKGPAFFRQTRVGRDGVPFTMLKFRTMGLDAECRREELTAREAVEGVLFKMRCDPRVTRVGAVLRRYSLDELPQLVNVLRGQMSLVGPRPPLPSEVERYAPDVHRRLAVKPGLTGLWQVSGRSDLSWEESVRLDLRYVDNWSLGSDLRIVWRTVGAVLGHRGAY</sequence>
<feature type="transmembrane region" description="Helical" evidence="7">
    <location>
        <begin position="79"/>
        <end position="102"/>
    </location>
</feature>
<feature type="transmembrane region" description="Helical" evidence="7">
    <location>
        <begin position="114"/>
        <end position="133"/>
    </location>
</feature>
<dbReference type="AlphaFoldDB" id="A0A7W3J1M4"/>
<evidence type="ECO:0000313" key="9">
    <source>
        <dbReference type="EMBL" id="MBA8804653.1"/>
    </source>
</evidence>
<protein>
    <submittedName>
        <fullName evidence="9">Exopolysaccharide biosynthesis polyprenyl glycosylphosphotransferase</fullName>
    </submittedName>
</protein>
<dbReference type="PANTHER" id="PTHR30576:SF10">
    <property type="entry name" value="SLL5057 PROTEIN"/>
    <property type="match status" value="1"/>
</dbReference>
<dbReference type="InterPro" id="IPR003362">
    <property type="entry name" value="Bact_transf"/>
</dbReference>
<evidence type="ECO:0000313" key="10">
    <source>
        <dbReference type="Proteomes" id="UP000580910"/>
    </source>
</evidence>
<accession>A0A7W3J1M4</accession>
<comment type="subcellular location">
    <subcellularLocation>
        <location evidence="1">Membrane</location>
        <topology evidence="1">Multi-pass membrane protein</topology>
    </subcellularLocation>
</comment>
<evidence type="ECO:0000256" key="4">
    <source>
        <dbReference type="ARBA" id="ARBA00022692"/>
    </source>
</evidence>
<dbReference type="GO" id="GO:0016020">
    <property type="term" value="C:membrane"/>
    <property type="evidence" value="ECO:0007669"/>
    <property type="project" value="UniProtKB-SubCell"/>
</dbReference>
<evidence type="ECO:0000259" key="8">
    <source>
        <dbReference type="Pfam" id="PF02397"/>
    </source>
</evidence>
<dbReference type="EMBL" id="JACGXA010000001">
    <property type="protein sequence ID" value="MBA8804653.1"/>
    <property type="molecule type" value="Genomic_DNA"/>
</dbReference>
<evidence type="ECO:0000256" key="6">
    <source>
        <dbReference type="ARBA" id="ARBA00023136"/>
    </source>
</evidence>
<keyword evidence="5 7" id="KW-1133">Transmembrane helix</keyword>
<dbReference type="Proteomes" id="UP000580910">
    <property type="component" value="Unassembled WGS sequence"/>
</dbReference>
<evidence type="ECO:0000256" key="5">
    <source>
        <dbReference type="ARBA" id="ARBA00022989"/>
    </source>
</evidence>
<dbReference type="PANTHER" id="PTHR30576">
    <property type="entry name" value="COLANIC BIOSYNTHESIS UDP-GLUCOSE LIPID CARRIER TRANSFERASE"/>
    <property type="match status" value="1"/>
</dbReference>